<sequence length="145" mass="16650">MNAAEQATSIEFASKIATVVRLFKVEFPDLRVDLKPWTSDQDTRDLVDPDSIDIGLHFPGVSRLFHCRSLLLQIRFYDDPDSQDKRVIGMEIGGYDHRGKQWTFSTIHRWRFTGETVPEPAVGDRLKKCCQQVFEVFSNSLEESA</sequence>
<dbReference type="EMBL" id="JTHE02000003">
    <property type="protein sequence ID" value="NEV66679.1"/>
    <property type="molecule type" value="Genomic_DNA"/>
</dbReference>
<reference evidence="1" key="1">
    <citation type="submission" date="2014-11" db="EMBL/GenBank/DDBJ databases">
        <authorList>
            <person name="Malar M.C."/>
            <person name="Sen D."/>
            <person name="Tripathy S."/>
        </authorList>
    </citation>
    <scope>NUCLEOTIDE SEQUENCE</scope>
    <source>
        <strain evidence="1">BDU141951</strain>
    </source>
</reference>
<evidence type="ECO:0000313" key="1">
    <source>
        <dbReference type="EMBL" id="NEV66679.1"/>
    </source>
</evidence>
<reference evidence="1" key="2">
    <citation type="journal article" date="2015" name="Genome Announc.">
        <title>Draft Genome Sequence of Filamentous Marine Cyanobacterium Lyngbya confervoides Strain BDU141951.</title>
        <authorList>
            <person name="Chandrababunaidu M.M."/>
            <person name="Sen D."/>
            <person name="Tripathy S."/>
        </authorList>
    </citation>
    <scope>NUCLEOTIDE SEQUENCE</scope>
    <source>
        <strain evidence="1">BDU141951</strain>
    </source>
</reference>
<organism evidence="1">
    <name type="scientific">Lyngbya confervoides BDU141951</name>
    <dbReference type="NCBI Taxonomy" id="1574623"/>
    <lineage>
        <taxon>Bacteria</taxon>
        <taxon>Bacillati</taxon>
        <taxon>Cyanobacteriota</taxon>
        <taxon>Cyanophyceae</taxon>
        <taxon>Oscillatoriophycideae</taxon>
        <taxon>Oscillatoriales</taxon>
        <taxon>Microcoleaceae</taxon>
        <taxon>Lyngbya</taxon>
    </lineage>
</organism>
<comment type="caution">
    <text evidence="1">The sequence shown here is derived from an EMBL/GenBank/DDBJ whole genome shotgun (WGS) entry which is preliminary data.</text>
</comment>
<name>A0A0C1Y459_9CYAN</name>
<dbReference type="AlphaFoldDB" id="A0A0C1Y459"/>
<proteinExistence type="predicted"/>
<gene>
    <name evidence="1" type="ORF">QQ91_006080</name>
</gene>
<protein>
    <submittedName>
        <fullName evidence="1">Uncharacterized protein</fullName>
    </submittedName>
</protein>
<reference evidence="1" key="3">
    <citation type="submission" date="2020-02" db="EMBL/GenBank/DDBJ databases">
        <authorList>
            <person name="Sarangi A.N."/>
            <person name="Ghosh S."/>
            <person name="Mukherjee M."/>
            <person name="Tripathy S."/>
        </authorList>
    </citation>
    <scope>NUCLEOTIDE SEQUENCE</scope>
    <source>
        <strain evidence="1">BDU141951</strain>
    </source>
</reference>
<accession>A0A0C1Y459</accession>